<dbReference type="Gene3D" id="3.30.70.560">
    <property type="entry name" value="7,8-Dihydro-6-hydroxymethylpterin-pyrophosphokinase HPPK"/>
    <property type="match status" value="1"/>
</dbReference>
<keyword evidence="11" id="KW-1185">Reference proteome</keyword>
<evidence type="ECO:0000313" key="10">
    <source>
        <dbReference type="EMBL" id="WZN38422.1"/>
    </source>
</evidence>
<name>A0ABZ2YGX9_9MOLU</name>
<evidence type="ECO:0000256" key="5">
    <source>
        <dbReference type="ARBA" id="ARBA00022741"/>
    </source>
</evidence>
<keyword evidence="7" id="KW-0067">ATP-binding</keyword>
<protein>
    <recommendedName>
        <fullName evidence="3">2-amino-4-hydroxy-6-hydroxymethyldihydropteridine diphosphokinase</fullName>
        <ecNumber evidence="3">2.7.6.3</ecNumber>
    </recommendedName>
</protein>
<dbReference type="EC" id="2.7.6.3" evidence="3"/>
<comment type="pathway">
    <text evidence="2">Cofactor biosynthesis; tetrahydrofolate biosynthesis; 2-amino-4-hydroxy-6-hydroxymethyl-7,8-dihydropteridine diphosphate from 7,8-dihydroneopterin triphosphate: step 4/4.</text>
</comment>
<evidence type="ECO:0000313" key="11">
    <source>
        <dbReference type="Proteomes" id="UP001470586"/>
    </source>
</evidence>
<evidence type="ECO:0000256" key="1">
    <source>
        <dbReference type="ARBA" id="ARBA00000198"/>
    </source>
</evidence>
<organism evidence="10 11">
    <name type="scientific">Candidatus Phytoplasma asteris</name>
    <dbReference type="NCBI Taxonomy" id="85620"/>
    <lineage>
        <taxon>Bacteria</taxon>
        <taxon>Bacillati</taxon>
        <taxon>Mycoplasmatota</taxon>
        <taxon>Mollicutes</taxon>
        <taxon>Acholeplasmatales</taxon>
        <taxon>Acholeplasmataceae</taxon>
        <taxon>Candidatus Phytoplasma</taxon>
        <taxon>16SrI (Aster yellows group)</taxon>
    </lineage>
</organism>
<keyword evidence="6" id="KW-0418">Kinase</keyword>
<evidence type="ECO:0000256" key="6">
    <source>
        <dbReference type="ARBA" id="ARBA00022777"/>
    </source>
</evidence>
<dbReference type="EMBL" id="CP128397">
    <property type="protein sequence ID" value="WZN38422.1"/>
    <property type="molecule type" value="Genomic_DNA"/>
</dbReference>
<reference evidence="10" key="1">
    <citation type="submission" date="2023-06" db="EMBL/GenBank/DDBJ databases">
        <title>Complete Genome of Candidatus Phytoplasma asteris M33.</title>
        <authorList>
            <person name="Toth R."/>
            <person name="Ilic A.-M."/>
            <person name="Huettel B."/>
            <person name="Duduk B."/>
            <person name="Kube M."/>
        </authorList>
    </citation>
    <scope>NUCLEOTIDE SEQUENCE [LARGE SCALE GENOMIC DNA]</scope>
    <source>
        <strain evidence="10">M33</strain>
    </source>
</reference>
<evidence type="ECO:0000256" key="2">
    <source>
        <dbReference type="ARBA" id="ARBA00005051"/>
    </source>
</evidence>
<accession>A0ABZ2YGX9</accession>
<proteinExistence type="predicted"/>
<keyword evidence="4" id="KW-0808">Transferase</keyword>
<sequence>MKLKIKHMELLGPLTIDLDILFFGNHTCKNPKLTIPHPYMLERIFVLTFLADILPNQITQTKTILEWKNQLDQNAVKIIENNQWY</sequence>
<evidence type="ECO:0000256" key="8">
    <source>
        <dbReference type="ARBA" id="ARBA00022909"/>
    </source>
</evidence>
<dbReference type="Pfam" id="PF01288">
    <property type="entry name" value="HPPK"/>
    <property type="match status" value="1"/>
</dbReference>
<gene>
    <name evidence="10" type="ORF">M33023_02380</name>
</gene>
<feature type="domain" description="7,8-dihydro-6-hydroxymethylpterin-pyrophosphokinase" evidence="9">
    <location>
        <begin position="11"/>
        <end position="55"/>
    </location>
</feature>
<dbReference type="PANTHER" id="PTHR43071">
    <property type="entry name" value="2-AMINO-4-HYDROXY-6-HYDROXYMETHYLDIHYDROPTERIDINE PYROPHOSPHOKINASE"/>
    <property type="match status" value="1"/>
</dbReference>
<evidence type="ECO:0000256" key="3">
    <source>
        <dbReference type="ARBA" id="ARBA00013253"/>
    </source>
</evidence>
<dbReference type="SUPFAM" id="SSF55083">
    <property type="entry name" value="6-hydroxymethyl-7,8-dihydropterin pyrophosphokinase, HPPK"/>
    <property type="match status" value="1"/>
</dbReference>
<dbReference type="Proteomes" id="UP001470586">
    <property type="component" value="Chromosome"/>
</dbReference>
<keyword evidence="5" id="KW-0547">Nucleotide-binding</keyword>
<dbReference type="PANTHER" id="PTHR43071:SF1">
    <property type="entry name" value="2-AMINO-4-HYDROXY-6-HYDROXYMETHYLDIHYDROPTERIDINE PYROPHOSPHOKINASE"/>
    <property type="match status" value="1"/>
</dbReference>
<keyword evidence="8" id="KW-0289">Folate biosynthesis</keyword>
<dbReference type="InterPro" id="IPR000550">
    <property type="entry name" value="Hppk"/>
</dbReference>
<evidence type="ECO:0000259" key="9">
    <source>
        <dbReference type="Pfam" id="PF01288"/>
    </source>
</evidence>
<comment type="catalytic activity">
    <reaction evidence="1">
        <text>6-hydroxymethyl-7,8-dihydropterin + ATP = (7,8-dihydropterin-6-yl)methyl diphosphate + AMP + H(+)</text>
        <dbReference type="Rhea" id="RHEA:11412"/>
        <dbReference type="ChEBI" id="CHEBI:15378"/>
        <dbReference type="ChEBI" id="CHEBI:30616"/>
        <dbReference type="ChEBI" id="CHEBI:44841"/>
        <dbReference type="ChEBI" id="CHEBI:72950"/>
        <dbReference type="ChEBI" id="CHEBI:456215"/>
        <dbReference type="EC" id="2.7.6.3"/>
    </reaction>
</comment>
<evidence type="ECO:0000256" key="7">
    <source>
        <dbReference type="ARBA" id="ARBA00022840"/>
    </source>
</evidence>
<evidence type="ECO:0000256" key="4">
    <source>
        <dbReference type="ARBA" id="ARBA00022679"/>
    </source>
</evidence>
<dbReference type="InterPro" id="IPR035907">
    <property type="entry name" value="Hppk_sf"/>
</dbReference>